<feature type="coiled-coil region" evidence="1">
    <location>
        <begin position="1080"/>
        <end position="1121"/>
    </location>
</feature>
<evidence type="ECO:0000313" key="3">
    <source>
        <dbReference type="Proteomes" id="UP000271162"/>
    </source>
</evidence>
<sequence length="1174" mass="133765">MENLWGILVRNVYKNGITHTSVSDLKSAIPDAWTHVPAVSSELQSLLERCDSEWQKDALQLRAELNAISGSFFELEFDRVNEKLNLLTYEKDKLRDLMRARVEYLDAVRDFVASADISIDIAQMATPSDSPQPLQEKVPAVSSELQSLLERCDSEWQKDALQLRAELNAISGSFFELEFDRVNEKLNLLTYEKDKLRDLMRARVEYLDAVRDFIASADSSIDIAQMATPSDSPQPLQEKARELCKDLETKAEDLKHLQAPAEMIISDLIPQQLIRKFRWQLIGPSDEDTKSLDEAARYLEELISRNLPSSQDPQQFLSVTQELKHMEEEESKAFDEMTELAILDEYKPSALDAPLRVRLRSEFADLQRKAFSLDGKIGRSMISSAKQRRHKERLQTKLTQLESWLDAMENDTDVVERMLPGDEQTTRLTELLISCLGQQRLVGKLQRLSVQNRDHVQQLCQKYYIILNRLRSHNLDESALPIHVGTLVQGAPTCTQLYISSLASSEFADRPESVQSVGSSIDIAAASADSELPMRKPNGDNRRKLHILIQLYNDAPENLATSIADYNLSSTYRGELKCLFADALENSLHHLTEHLNETAGKLQKEIYEEVSLSAKEEEIVRELTALEQRVKGRDVADLDVVHDLEQLQAQMDLLRMISRKPRRFVESDLMERGEGSSSRSRSKRKVLVMVTNTVSTIIQVVEERLLTIEARSRDPVVQQKLDLVKGRDTLGAIVLGVEQALHIADNIDLESCDDPNVLSESLLILEGQSISMNALCNTASEVAKDGDPYYLDTIRAGVITVPKEEQPTTSSQFQVPALRAQLSMLQERHEEANHARKHVDPDSSRLSMSNDRMKLLTECLHDTKSSVEKEHQDRLIALIRNRISELLSRPRYQLSVEQFDDIEKQIETLPKGNAEELRKQIEDLRKQKDQHDNDRREIVERLAKVDELITTLPTTRDIPTVDANLARMRDARDSLATLPSELLADENLANQVESRRKAIYDLSRQDEENLQKMLTDRDMRNNAIESLEQLQRDIEELESVLPIELPSSSELNDFKQSKTPKLFTKLDAIVDIPVDLLQKKEDLSNRIDIINKKLDEQVNDMKNFEQKTDELQKVVDDCRDKVKTRDAPASIDEVANDEKDLSSILVIIESIPQEDLSTRNQLARDVNNVKEQVK</sequence>
<reference evidence="2 3" key="2">
    <citation type="submission" date="2018-11" db="EMBL/GenBank/DDBJ databases">
        <authorList>
            <consortium name="Pathogen Informatics"/>
        </authorList>
    </citation>
    <scope>NUCLEOTIDE SEQUENCE [LARGE SCALE GENOMIC DNA]</scope>
</reference>
<evidence type="ECO:0000313" key="2">
    <source>
        <dbReference type="EMBL" id="VDL81894.1"/>
    </source>
</evidence>
<dbReference type="OMA" id="ERHEEAN"/>
<keyword evidence="1" id="KW-0175">Coiled coil</keyword>
<dbReference type="Proteomes" id="UP000271162">
    <property type="component" value="Unassembled WGS sequence"/>
</dbReference>
<dbReference type="EMBL" id="UYSL01023223">
    <property type="protein sequence ID" value="VDL81894.1"/>
    <property type="molecule type" value="Genomic_DNA"/>
</dbReference>
<evidence type="ECO:0000256" key="1">
    <source>
        <dbReference type="SAM" id="Coils"/>
    </source>
</evidence>
<dbReference type="STRING" id="27835.A0A0N4YM05"/>
<accession>A0A0N4YM05</accession>
<gene>
    <name evidence="2" type="ORF">NBR_LOCUS18173</name>
</gene>
<name>A0A0N4YM05_NIPBR</name>
<feature type="coiled-coil region" evidence="1">
    <location>
        <begin position="914"/>
        <end position="941"/>
    </location>
</feature>
<organism evidence="4">
    <name type="scientific">Nippostrongylus brasiliensis</name>
    <name type="common">Rat hookworm</name>
    <dbReference type="NCBI Taxonomy" id="27835"/>
    <lineage>
        <taxon>Eukaryota</taxon>
        <taxon>Metazoa</taxon>
        <taxon>Ecdysozoa</taxon>
        <taxon>Nematoda</taxon>
        <taxon>Chromadorea</taxon>
        <taxon>Rhabditida</taxon>
        <taxon>Rhabditina</taxon>
        <taxon>Rhabditomorpha</taxon>
        <taxon>Strongyloidea</taxon>
        <taxon>Heligmosomidae</taxon>
        <taxon>Nippostrongylus</taxon>
    </lineage>
</organism>
<proteinExistence type="predicted"/>
<evidence type="ECO:0000313" key="4">
    <source>
        <dbReference type="WBParaSite" id="NBR_0001817201-mRNA-1"/>
    </source>
</evidence>
<dbReference type="AlphaFoldDB" id="A0A0N4YM05"/>
<protein>
    <submittedName>
        <fullName evidence="4">GAR domain-containing protein</fullName>
    </submittedName>
</protein>
<reference evidence="4" key="1">
    <citation type="submission" date="2017-02" db="UniProtKB">
        <authorList>
            <consortium name="WormBaseParasite"/>
        </authorList>
    </citation>
    <scope>IDENTIFICATION</scope>
</reference>
<keyword evidence="3" id="KW-1185">Reference proteome</keyword>
<dbReference type="WBParaSite" id="NBR_0001817201-mRNA-1">
    <property type="protein sequence ID" value="NBR_0001817201-mRNA-1"/>
    <property type="gene ID" value="NBR_0001817201"/>
</dbReference>